<gene>
    <name evidence="2" type="ORF">AFIC_000917</name>
</gene>
<keyword evidence="3" id="KW-1185">Reference proteome</keyword>
<dbReference type="EMBL" id="CP113162">
    <property type="protein sequence ID" value="WEF52431.1"/>
    <property type="molecule type" value="Genomic_DNA"/>
</dbReference>
<evidence type="ECO:0000313" key="3">
    <source>
        <dbReference type="Proteomes" id="UP001213907"/>
    </source>
</evidence>
<sequence>MCRGVAKHEPVPRRSSNRLIHHELDKGFTARRHRIVAQQHHSRTNLGRGVMQPHRHPLGDRPRFRGKYLQFRIDPVGRRMQHGIEHHVAATDRILADLIARKIERAAIPCLPVLRGAILHMDGPHTRHPPRRTDNDLISYRNAAGEHGSRHHGARTGQCERTIDREAETSLRRAAGPCRRRREKMRAQFRDACPGRAGHREHRRIVQRRWRQQIRDLDLNLGEALGVHHIRLCNRDRAGVDAEQIDDRQMFDGLRHDAVIGGNHQQREIDSGRTGEHVVNEAFVPRHVDKTKNAAPRHRQIGKTEIDRYAARLLFFQAIGIDARQRPHQRGLAMIDMPCGADNHHADSGNGRSASFLARSISATDNAANVG</sequence>
<organism evidence="2 3">
    <name type="scientific">Afipia carboxydohydrogena</name>
    <name type="common">Pseudomonas carboxydohydrogena</name>
    <dbReference type="NCBI Taxonomy" id="290"/>
    <lineage>
        <taxon>Bacteria</taxon>
        <taxon>Pseudomonadati</taxon>
        <taxon>Pseudomonadota</taxon>
        <taxon>Alphaproteobacteria</taxon>
        <taxon>Hyphomicrobiales</taxon>
        <taxon>Nitrobacteraceae</taxon>
        <taxon>Afipia</taxon>
    </lineage>
</organism>
<name>A0ABY8BTZ0_AFICR</name>
<proteinExistence type="predicted"/>
<accession>A0ABY8BTZ0</accession>
<feature type="region of interest" description="Disordered" evidence="1">
    <location>
        <begin position="39"/>
        <end position="62"/>
    </location>
</feature>
<evidence type="ECO:0000256" key="1">
    <source>
        <dbReference type="SAM" id="MobiDB-lite"/>
    </source>
</evidence>
<dbReference type="Proteomes" id="UP001213907">
    <property type="component" value="Chromosome"/>
</dbReference>
<protein>
    <submittedName>
        <fullName evidence="2">Uncharacterized protein</fullName>
    </submittedName>
</protein>
<reference evidence="2 3" key="1">
    <citation type="submission" date="2022-11" db="EMBL/GenBank/DDBJ databases">
        <authorList>
            <person name="Siebert D."/>
            <person name="Busche T."/>
            <person name="Saydam E."/>
            <person name="Kalinowski J."/>
            <person name="Ruckert C."/>
            <person name="Blombach B."/>
        </authorList>
    </citation>
    <scope>NUCLEOTIDE SEQUENCE [LARGE SCALE GENOMIC DNA]</scope>
    <source>
        <strain evidence="2 3">DSM 1083</strain>
    </source>
</reference>
<evidence type="ECO:0000313" key="2">
    <source>
        <dbReference type="EMBL" id="WEF52431.1"/>
    </source>
</evidence>